<proteinExistence type="predicted"/>
<dbReference type="Pfam" id="PF08713">
    <property type="entry name" value="DNA_alkylation"/>
    <property type="match status" value="1"/>
</dbReference>
<reference evidence="1 2" key="1">
    <citation type="submission" date="2014-05" db="EMBL/GenBank/DDBJ databases">
        <title>Complete genome sequence of the Streptomyces mutabilis TRM45540.</title>
        <authorList>
            <person name="Luo X."/>
            <person name="Zhang L."/>
        </authorList>
    </citation>
    <scope>NUCLEOTIDE SEQUENCE [LARGE SCALE GENOMIC DNA]</scope>
    <source>
        <strain evidence="1 2">TRM45540</strain>
    </source>
</reference>
<sequence>MTEKVPLKETALNAERIARIGREVHAVCPKFDADAFVTSVMADLPRLELSARIARTSEGLHTYLPVTGSQALDVLLRSLPPTPEAAGVPNDFGLHTYSPHSHFVARYLRTGEYLDQALAALARLTRYFSAEVAARHFLNDFPEETMKAVDAWARDEDHRTRRLASEATRPLLPCAPRTSLPADAALPVLEQLYSDSSTYVRTSVANHLHDLSDTQPDLVLATLQRWKDCGRTADKHFAFIARQALRSRLKKGWPAAYAFLGYSHDAPIDLSPLTLERTELTNGDTLSFSATLTTTAAAPVHVMFVISSTTPTGKPREKVYFLLRGTAEPHSELQLTKDHVLRSTATAKLTPGAYSIALQVNGRRFPAAAFTVLTP</sequence>
<keyword evidence="2" id="KW-1185">Reference proteome</keyword>
<organism evidence="1 2">
    <name type="scientific">Streptomyces mutabilis</name>
    <dbReference type="NCBI Taxonomy" id="67332"/>
    <lineage>
        <taxon>Bacteria</taxon>
        <taxon>Bacillati</taxon>
        <taxon>Actinomycetota</taxon>
        <taxon>Actinomycetes</taxon>
        <taxon>Kitasatosporales</taxon>
        <taxon>Streptomycetaceae</taxon>
        <taxon>Streptomyces</taxon>
    </lineage>
</organism>
<name>A0A086MRA0_9ACTN</name>
<dbReference type="InterPro" id="IPR014825">
    <property type="entry name" value="DNA_alkylation"/>
</dbReference>
<dbReference type="InterPro" id="IPR016024">
    <property type="entry name" value="ARM-type_fold"/>
</dbReference>
<dbReference type="RefSeq" id="WP_043385848.1">
    <property type="nucleotide sequence ID" value="NZ_KN039950.1"/>
</dbReference>
<protein>
    <recommendedName>
        <fullName evidence="3">DNA alkylation repair protein</fullName>
    </recommendedName>
</protein>
<gene>
    <name evidence="1" type="ORF">FM21_34610</name>
</gene>
<dbReference type="SUPFAM" id="SSF48371">
    <property type="entry name" value="ARM repeat"/>
    <property type="match status" value="1"/>
</dbReference>
<dbReference type="STRING" id="1915400.FM21_34610"/>
<dbReference type="AlphaFoldDB" id="A0A086MRA0"/>
<evidence type="ECO:0008006" key="3">
    <source>
        <dbReference type="Google" id="ProtNLM"/>
    </source>
</evidence>
<comment type="caution">
    <text evidence="1">The sequence shown here is derived from an EMBL/GenBank/DDBJ whole genome shotgun (WGS) entry which is preliminary data.</text>
</comment>
<dbReference type="HOGENOM" id="CLU_064289_0_0_11"/>
<dbReference type="EMBL" id="JNFQ01000007">
    <property type="protein sequence ID" value="KFG71418.1"/>
    <property type="molecule type" value="Genomic_DNA"/>
</dbReference>
<dbReference type="Gene3D" id="1.25.40.290">
    <property type="entry name" value="ARM repeat domains"/>
    <property type="match status" value="1"/>
</dbReference>
<dbReference type="Proteomes" id="UP000029095">
    <property type="component" value="Unassembled WGS sequence"/>
</dbReference>
<accession>A0A086MRA0</accession>
<evidence type="ECO:0000313" key="1">
    <source>
        <dbReference type="EMBL" id="KFG71418.1"/>
    </source>
</evidence>
<evidence type="ECO:0000313" key="2">
    <source>
        <dbReference type="Proteomes" id="UP000029095"/>
    </source>
</evidence>